<dbReference type="GO" id="GO:0006355">
    <property type="term" value="P:regulation of DNA-templated transcription"/>
    <property type="evidence" value="ECO:0007669"/>
    <property type="project" value="InterPro"/>
</dbReference>
<dbReference type="Gene3D" id="1.10.10.10">
    <property type="entry name" value="Winged helix-like DNA-binding domain superfamily/Winged helix DNA-binding domain"/>
    <property type="match status" value="1"/>
</dbReference>
<evidence type="ECO:0000259" key="1">
    <source>
        <dbReference type="Pfam" id="PF00196"/>
    </source>
</evidence>
<dbReference type="GO" id="GO:0003677">
    <property type="term" value="F:DNA binding"/>
    <property type="evidence" value="ECO:0007669"/>
    <property type="project" value="InterPro"/>
</dbReference>
<name>A0A239G8V7_9ACTN</name>
<protein>
    <submittedName>
        <fullName evidence="2">Regulatory protein, luxR family</fullName>
    </submittedName>
</protein>
<keyword evidence="3" id="KW-1185">Reference proteome</keyword>
<reference evidence="3" key="1">
    <citation type="submission" date="2017-06" db="EMBL/GenBank/DDBJ databases">
        <authorList>
            <person name="Varghese N."/>
            <person name="Submissions S."/>
        </authorList>
    </citation>
    <scope>NUCLEOTIDE SEQUENCE [LARGE SCALE GENOMIC DNA]</scope>
    <source>
        <strain evidence="3">DSM 46839</strain>
    </source>
</reference>
<evidence type="ECO:0000313" key="3">
    <source>
        <dbReference type="Proteomes" id="UP000198373"/>
    </source>
</evidence>
<evidence type="ECO:0000313" key="2">
    <source>
        <dbReference type="EMBL" id="SNS64883.1"/>
    </source>
</evidence>
<organism evidence="2 3">
    <name type="scientific">Geodermatophilus pulveris</name>
    <dbReference type="NCBI Taxonomy" id="1564159"/>
    <lineage>
        <taxon>Bacteria</taxon>
        <taxon>Bacillati</taxon>
        <taxon>Actinomycetota</taxon>
        <taxon>Actinomycetes</taxon>
        <taxon>Geodermatophilales</taxon>
        <taxon>Geodermatophilaceae</taxon>
        <taxon>Geodermatophilus</taxon>
    </lineage>
</organism>
<dbReference type="InterPro" id="IPR036388">
    <property type="entry name" value="WH-like_DNA-bd_sf"/>
</dbReference>
<dbReference type="Pfam" id="PF00196">
    <property type="entry name" value="GerE"/>
    <property type="match status" value="1"/>
</dbReference>
<gene>
    <name evidence="2" type="ORF">SAMN06893096_10655</name>
</gene>
<dbReference type="RefSeq" id="WP_218822361.1">
    <property type="nucleotide sequence ID" value="NZ_FZOO01000006.1"/>
</dbReference>
<dbReference type="Proteomes" id="UP000198373">
    <property type="component" value="Unassembled WGS sequence"/>
</dbReference>
<dbReference type="InterPro" id="IPR000792">
    <property type="entry name" value="Tscrpt_reg_LuxR_C"/>
</dbReference>
<sequence>MPDPERVGALARLTERETDVLALVAAGLSDAEIAARLSSARRR</sequence>
<dbReference type="InterPro" id="IPR016032">
    <property type="entry name" value="Sig_transdc_resp-reg_C-effctor"/>
</dbReference>
<dbReference type="PRINTS" id="PR00038">
    <property type="entry name" value="HTHLUXR"/>
</dbReference>
<dbReference type="EMBL" id="FZOO01000006">
    <property type="protein sequence ID" value="SNS64883.1"/>
    <property type="molecule type" value="Genomic_DNA"/>
</dbReference>
<dbReference type="SUPFAM" id="SSF46894">
    <property type="entry name" value="C-terminal effector domain of the bipartite response regulators"/>
    <property type="match status" value="1"/>
</dbReference>
<proteinExistence type="predicted"/>
<accession>A0A239G8V7</accession>
<feature type="domain" description="HTH luxR-type" evidence="1">
    <location>
        <begin position="12"/>
        <end position="38"/>
    </location>
</feature>
<dbReference type="AlphaFoldDB" id="A0A239G8V7"/>